<dbReference type="EMBL" id="KV419453">
    <property type="protein sequence ID" value="KZS87235.1"/>
    <property type="molecule type" value="Genomic_DNA"/>
</dbReference>
<feature type="non-terminal residue" evidence="2">
    <location>
        <position position="146"/>
    </location>
</feature>
<organism evidence="2 3">
    <name type="scientific">Sistotremastrum niveocremeum HHB9708</name>
    <dbReference type="NCBI Taxonomy" id="1314777"/>
    <lineage>
        <taxon>Eukaryota</taxon>
        <taxon>Fungi</taxon>
        <taxon>Dikarya</taxon>
        <taxon>Basidiomycota</taxon>
        <taxon>Agaricomycotina</taxon>
        <taxon>Agaricomycetes</taxon>
        <taxon>Sistotremastrales</taxon>
        <taxon>Sistotremastraceae</taxon>
        <taxon>Sertulicium</taxon>
        <taxon>Sertulicium niveocremeum</taxon>
    </lineage>
</organism>
<dbReference type="PANTHER" id="PTHR28041">
    <property type="entry name" value="54S RIBOSOMAL PROTEIN L25, MITOCHONDRIAL"/>
    <property type="match status" value="1"/>
</dbReference>
<dbReference type="PANTHER" id="PTHR28041:SF1">
    <property type="entry name" value="LARGE RIBOSOMAL SUBUNIT PROTEIN ML59"/>
    <property type="match status" value="1"/>
</dbReference>
<evidence type="ECO:0000313" key="3">
    <source>
        <dbReference type="Proteomes" id="UP000076722"/>
    </source>
</evidence>
<dbReference type="InterPro" id="IPR037507">
    <property type="entry name" value="Ribosomal_mL59"/>
</dbReference>
<dbReference type="OrthoDB" id="18529at2759"/>
<dbReference type="GO" id="GO:0005762">
    <property type="term" value="C:mitochondrial large ribosomal subunit"/>
    <property type="evidence" value="ECO:0007669"/>
    <property type="project" value="InterPro"/>
</dbReference>
<keyword evidence="3" id="KW-1185">Reference proteome</keyword>
<gene>
    <name evidence="2" type="ORF">SISNIDRAFT_400051</name>
</gene>
<dbReference type="GO" id="GO:0003735">
    <property type="term" value="F:structural constituent of ribosome"/>
    <property type="evidence" value="ECO:0007669"/>
    <property type="project" value="InterPro"/>
</dbReference>
<proteinExistence type="predicted"/>
<reference evidence="2 3" key="1">
    <citation type="journal article" date="2016" name="Mol. Biol. Evol.">
        <title>Comparative Genomics of Early-Diverging Mushroom-Forming Fungi Provides Insights into the Origins of Lignocellulose Decay Capabilities.</title>
        <authorList>
            <person name="Nagy L.G."/>
            <person name="Riley R."/>
            <person name="Tritt A."/>
            <person name="Adam C."/>
            <person name="Daum C."/>
            <person name="Floudas D."/>
            <person name="Sun H."/>
            <person name="Yadav J.S."/>
            <person name="Pangilinan J."/>
            <person name="Larsson K.H."/>
            <person name="Matsuura K."/>
            <person name="Barry K."/>
            <person name="Labutti K."/>
            <person name="Kuo R."/>
            <person name="Ohm R.A."/>
            <person name="Bhattacharya S.S."/>
            <person name="Shirouzu T."/>
            <person name="Yoshinaga Y."/>
            <person name="Martin F.M."/>
            <person name="Grigoriev I.V."/>
            <person name="Hibbett D.S."/>
        </authorList>
    </citation>
    <scope>NUCLEOTIDE SEQUENCE [LARGE SCALE GENOMIC DNA]</scope>
    <source>
        <strain evidence="2 3">HHB9708</strain>
    </source>
</reference>
<dbReference type="InterPro" id="IPR040922">
    <property type="entry name" value="Ribosomal_mL59_dom"/>
</dbReference>
<feature type="non-terminal residue" evidence="2">
    <location>
        <position position="1"/>
    </location>
</feature>
<name>A0A164N0G7_9AGAM</name>
<dbReference type="STRING" id="1314777.A0A164N0G7"/>
<dbReference type="Proteomes" id="UP000076722">
    <property type="component" value="Unassembled WGS sequence"/>
</dbReference>
<dbReference type="Pfam" id="PF18126">
    <property type="entry name" value="Mitoc_mL59"/>
    <property type="match status" value="1"/>
</dbReference>
<dbReference type="AlphaFoldDB" id="A0A164N0G7"/>
<evidence type="ECO:0000313" key="2">
    <source>
        <dbReference type="EMBL" id="KZS87235.1"/>
    </source>
</evidence>
<feature type="domain" description="Large ribosomal subunit protein mL59" evidence="1">
    <location>
        <begin position="2"/>
        <end position="146"/>
    </location>
</feature>
<accession>A0A164N0G7</accession>
<protein>
    <recommendedName>
        <fullName evidence="1">Large ribosomal subunit protein mL59 domain-containing protein</fullName>
    </recommendedName>
</protein>
<sequence>AVQNPFIPRPNEQSGHWMKPRISLRRQADLVKKARAAGLVHLLPPGPKLGQAVIEEAKKEWETAKLKEGEVEEAGSSRHNVEEGPTIGWAGEWHVRKVAGADIGARLYAGKKRMFKGHKWQRELRKRQAAIGVRLRDMEKRVHRWR</sequence>
<evidence type="ECO:0000259" key="1">
    <source>
        <dbReference type="Pfam" id="PF18126"/>
    </source>
</evidence>